<feature type="compositionally biased region" description="Low complexity" evidence="1">
    <location>
        <begin position="278"/>
        <end position="290"/>
    </location>
</feature>
<feature type="compositionally biased region" description="Low complexity" evidence="1">
    <location>
        <begin position="299"/>
        <end position="319"/>
    </location>
</feature>
<proteinExistence type="predicted"/>
<dbReference type="EMBL" id="JAIQCJ010001090">
    <property type="protein sequence ID" value="KAJ8792656.1"/>
    <property type="molecule type" value="Genomic_DNA"/>
</dbReference>
<dbReference type="AlphaFoldDB" id="A0AB34HIK9"/>
<feature type="compositionally biased region" description="Basic and acidic residues" evidence="1">
    <location>
        <begin position="40"/>
        <end position="55"/>
    </location>
</feature>
<feature type="compositionally biased region" description="Basic and acidic residues" evidence="1">
    <location>
        <begin position="171"/>
        <end position="181"/>
    </location>
</feature>
<feature type="region of interest" description="Disordered" evidence="1">
    <location>
        <begin position="23"/>
        <end position="360"/>
    </location>
</feature>
<gene>
    <name evidence="2" type="ORF">J1605_019875</name>
</gene>
<sequence length="374" mass="39273">MEESSIQERAHLPQKLRRWVCTARLPSAPTPPKVGTSQRDNYRPLQKELPSRLEDLPPAGAARTSSTKPLTDCSARLPEAEPASRLASGRPRRGAERSIPGMETGSDSGQRPARPRSGGLRRSAAGLPEAARARRGGEERLGRAASAGRRVPGPRRERSRAGSRARGGRRQLGERGAEPQSRRAGRAYRASADGQRRLRRGAGLPERPSRELAGDGENYACSEEDAGGGGDGGRASWAQRGPRRTTGGGCRPVLHRERRAPSAARPCPPTPAPPSLPPRRNMAAAAASASQDELSKCHGQPAAASRSRRSAGPGAAAGAGREGRGTGPESRAGLAGGRRPRRAGGWGARAWRAGGAPTAAGVCRPQVCTVTLRN</sequence>
<accession>A0AB34HIK9</accession>
<feature type="compositionally biased region" description="Pro residues" evidence="1">
    <location>
        <begin position="266"/>
        <end position="277"/>
    </location>
</feature>
<feature type="compositionally biased region" description="Basic and acidic residues" evidence="1">
    <location>
        <begin position="131"/>
        <end position="142"/>
    </location>
</feature>
<keyword evidence="3" id="KW-1185">Reference proteome</keyword>
<reference evidence="2 3" key="1">
    <citation type="submission" date="2022-11" db="EMBL/GenBank/DDBJ databases">
        <title>Whole genome sequence of Eschrichtius robustus ER-17-0199.</title>
        <authorList>
            <person name="Bruniche-Olsen A."/>
            <person name="Black A.N."/>
            <person name="Fields C.J."/>
            <person name="Walden K."/>
            <person name="Dewoody J.A."/>
        </authorList>
    </citation>
    <scope>NUCLEOTIDE SEQUENCE [LARGE SCALE GENOMIC DNA]</scope>
    <source>
        <strain evidence="2">ER-17-0199</strain>
        <tissue evidence="2">Blubber</tissue>
    </source>
</reference>
<evidence type="ECO:0000313" key="3">
    <source>
        <dbReference type="Proteomes" id="UP001159641"/>
    </source>
</evidence>
<dbReference type="Proteomes" id="UP001159641">
    <property type="component" value="Unassembled WGS sequence"/>
</dbReference>
<comment type="caution">
    <text evidence="2">The sequence shown here is derived from an EMBL/GenBank/DDBJ whole genome shotgun (WGS) entry which is preliminary data.</text>
</comment>
<name>A0AB34HIK9_ESCRO</name>
<evidence type="ECO:0000256" key="1">
    <source>
        <dbReference type="SAM" id="MobiDB-lite"/>
    </source>
</evidence>
<protein>
    <submittedName>
        <fullName evidence="2">Uncharacterized protein</fullName>
    </submittedName>
</protein>
<organism evidence="2 3">
    <name type="scientific">Eschrichtius robustus</name>
    <name type="common">California gray whale</name>
    <name type="synonym">Eschrichtius gibbosus</name>
    <dbReference type="NCBI Taxonomy" id="9764"/>
    <lineage>
        <taxon>Eukaryota</taxon>
        <taxon>Metazoa</taxon>
        <taxon>Chordata</taxon>
        <taxon>Craniata</taxon>
        <taxon>Vertebrata</taxon>
        <taxon>Euteleostomi</taxon>
        <taxon>Mammalia</taxon>
        <taxon>Eutheria</taxon>
        <taxon>Laurasiatheria</taxon>
        <taxon>Artiodactyla</taxon>
        <taxon>Whippomorpha</taxon>
        <taxon>Cetacea</taxon>
        <taxon>Mysticeti</taxon>
        <taxon>Eschrichtiidae</taxon>
        <taxon>Eschrichtius</taxon>
    </lineage>
</organism>
<feature type="compositionally biased region" description="Low complexity" evidence="1">
    <location>
        <begin position="348"/>
        <end position="360"/>
    </location>
</feature>
<evidence type="ECO:0000313" key="2">
    <source>
        <dbReference type="EMBL" id="KAJ8792656.1"/>
    </source>
</evidence>